<feature type="transmembrane region" description="Helical" evidence="2">
    <location>
        <begin position="345"/>
        <end position="369"/>
    </location>
</feature>
<accession>A0A7J5BH27</accession>
<feature type="region of interest" description="Disordered" evidence="1">
    <location>
        <begin position="283"/>
        <end position="339"/>
    </location>
</feature>
<organism evidence="4 5">
    <name type="scientific">Gulosibacter chungangensis</name>
    <dbReference type="NCBI Taxonomy" id="979746"/>
    <lineage>
        <taxon>Bacteria</taxon>
        <taxon>Bacillati</taxon>
        <taxon>Actinomycetota</taxon>
        <taxon>Actinomycetes</taxon>
        <taxon>Micrococcales</taxon>
        <taxon>Microbacteriaceae</taxon>
        <taxon>Gulosibacter</taxon>
    </lineage>
</organism>
<evidence type="ECO:0000256" key="1">
    <source>
        <dbReference type="SAM" id="MobiDB-lite"/>
    </source>
</evidence>
<sequence>MAAEYGRRWGVEFAAPIPKLLKLRVRKFVDATAFVVAGVAAAWYAVVSVTEAIHLRWWLIPLGILFWAALAYLVLPRLNRILTAIYVPGYFIGRTVTSHGLLGDPVNLAIMGDEEDIVRAMTDAGWTTADPVTWRSSWQIVLATITRRSYSHAPVSPLFLFERKQDLAFEQEVAGNPAQRHHIRFWKCPPGWPLPGGKRVDWLAAATFDRRVGLSLFTLQVTHKVASDADDERDHVVDTLRPLSGVTVEVLQDYLTAYRARNGGGDSFYTDGALPMVDLRGVCDAEPADPQPPQAQSPRAQPSRVQPSRVQPAHASESASVGQTEHEPAEDAIDKDLRPAPRPETLAGVTLVVLRMLVGAIWLIVFLGEGAEAAYRFSWIFEGLDPDEIAASTAVIAWSVAALLLVEALLAALMWRGSEFARMLLMLVSTAWILLAFASWLSHGGALGVHFTLVTVGFDLLLLLALSSREAAAYTTEVRQWREARISRSAGSLGR</sequence>
<proteinExistence type="predicted"/>
<feature type="compositionally biased region" description="Basic and acidic residues" evidence="1">
    <location>
        <begin position="324"/>
        <end position="339"/>
    </location>
</feature>
<evidence type="ECO:0000313" key="5">
    <source>
        <dbReference type="Proteomes" id="UP000433493"/>
    </source>
</evidence>
<dbReference type="AlphaFoldDB" id="A0A7J5BH27"/>
<feature type="transmembrane region" description="Helical" evidence="2">
    <location>
        <begin position="420"/>
        <end position="441"/>
    </location>
</feature>
<feature type="domain" description="LssY-like C-terminal" evidence="3">
    <location>
        <begin position="86"/>
        <end position="274"/>
    </location>
</feature>
<keyword evidence="2" id="KW-0472">Membrane</keyword>
<evidence type="ECO:0000313" key="4">
    <source>
        <dbReference type="EMBL" id="KAB1644930.1"/>
    </source>
</evidence>
<feature type="transmembrane region" description="Helical" evidence="2">
    <location>
        <begin position="28"/>
        <end position="46"/>
    </location>
</feature>
<feature type="transmembrane region" description="Helical" evidence="2">
    <location>
        <begin position="389"/>
        <end position="413"/>
    </location>
</feature>
<dbReference type="InterPro" id="IPR025902">
    <property type="entry name" value="LssY-like-C_dom"/>
</dbReference>
<evidence type="ECO:0000256" key="2">
    <source>
        <dbReference type="SAM" id="Phobius"/>
    </source>
</evidence>
<name>A0A7J5BH27_9MICO</name>
<protein>
    <recommendedName>
        <fullName evidence="3">LssY-like C-terminal domain-containing protein</fullName>
    </recommendedName>
</protein>
<keyword evidence="2" id="KW-0812">Transmembrane</keyword>
<keyword evidence="2" id="KW-1133">Transmembrane helix</keyword>
<feature type="transmembrane region" description="Helical" evidence="2">
    <location>
        <begin position="447"/>
        <end position="466"/>
    </location>
</feature>
<dbReference type="EMBL" id="WBKB01000001">
    <property type="protein sequence ID" value="KAB1644930.1"/>
    <property type="molecule type" value="Genomic_DNA"/>
</dbReference>
<evidence type="ECO:0000259" key="3">
    <source>
        <dbReference type="Pfam" id="PF14067"/>
    </source>
</evidence>
<dbReference type="Pfam" id="PF14067">
    <property type="entry name" value="LssY_C"/>
    <property type="match status" value="1"/>
</dbReference>
<dbReference type="OrthoDB" id="3725455at2"/>
<gene>
    <name evidence="4" type="ORF">F8O05_01285</name>
</gene>
<keyword evidence="5" id="KW-1185">Reference proteome</keyword>
<reference evidence="4 5" key="1">
    <citation type="submission" date="2019-09" db="EMBL/GenBank/DDBJ databases">
        <title>Phylogeny of genus Pseudoclavibacter and closely related genus.</title>
        <authorList>
            <person name="Li Y."/>
        </authorList>
    </citation>
    <scope>NUCLEOTIDE SEQUENCE [LARGE SCALE GENOMIC DNA]</scope>
    <source>
        <strain evidence="4 5">KCTC 13959</strain>
    </source>
</reference>
<dbReference type="Proteomes" id="UP000433493">
    <property type="component" value="Unassembled WGS sequence"/>
</dbReference>
<feature type="transmembrane region" description="Helical" evidence="2">
    <location>
        <begin position="58"/>
        <end position="75"/>
    </location>
</feature>
<comment type="caution">
    <text evidence="4">The sequence shown here is derived from an EMBL/GenBank/DDBJ whole genome shotgun (WGS) entry which is preliminary data.</text>
</comment>